<evidence type="ECO:0000256" key="2">
    <source>
        <dbReference type="ARBA" id="ARBA00023125"/>
    </source>
</evidence>
<dbReference type="InterPro" id="IPR006856">
    <property type="entry name" value="MATalpha_HMGbox"/>
</dbReference>
<evidence type="ECO:0000313" key="9">
    <source>
        <dbReference type="Proteomes" id="UP000054342"/>
    </source>
</evidence>
<evidence type="ECO:0000313" key="8">
    <source>
        <dbReference type="EMBL" id="KIW58826.1"/>
    </source>
</evidence>
<dbReference type="PROSITE" id="PS51325">
    <property type="entry name" value="ALPHA_BOX"/>
    <property type="match status" value="1"/>
</dbReference>
<proteinExistence type="inferred from homology"/>
<dbReference type="GeneID" id="25325230"/>
<name>A0A0D2C208_9EURO</name>
<protein>
    <recommendedName>
        <fullName evidence="7">Alpha box domain-containing protein</fullName>
    </recommendedName>
</protein>
<reference evidence="8 9" key="1">
    <citation type="submission" date="2015-01" db="EMBL/GenBank/DDBJ databases">
        <title>The Genome Sequence of Exophiala xenobiotica CBS118157.</title>
        <authorList>
            <consortium name="The Broad Institute Genomics Platform"/>
            <person name="Cuomo C."/>
            <person name="de Hoog S."/>
            <person name="Gorbushina A."/>
            <person name="Stielow B."/>
            <person name="Teixiera M."/>
            <person name="Abouelleil A."/>
            <person name="Chapman S.B."/>
            <person name="Priest M."/>
            <person name="Young S.K."/>
            <person name="Wortman J."/>
            <person name="Nusbaum C."/>
            <person name="Birren B."/>
        </authorList>
    </citation>
    <scope>NUCLEOTIDE SEQUENCE [LARGE SCALE GENOMIC DNA]</scope>
    <source>
        <strain evidence="8 9">CBS 118157</strain>
    </source>
</reference>
<comment type="similarity">
    <text evidence="5">Belongs to the MATALPHA1 family.</text>
</comment>
<keyword evidence="3 5" id="KW-0804">Transcription</keyword>
<dbReference type="GO" id="GO:0005634">
    <property type="term" value="C:nucleus"/>
    <property type="evidence" value="ECO:0007669"/>
    <property type="project" value="UniProtKB-SubCell"/>
</dbReference>
<evidence type="ECO:0000259" key="7">
    <source>
        <dbReference type="PROSITE" id="PS51325"/>
    </source>
</evidence>
<evidence type="ECO:0000256" key="3">
    <source>
        <dbReference type="ARBA" id="ARBA00023163"/>
    </source>
</evidence>
<dbReference type="OrthoDB" id="5398665at2759"/>
<evidence type="ECO:0000256" key="6">
    <source>
        <dbReference type="SAM" id="MobiDB-lite"/>
    </source>
</evidence>
<keyword evidence="2 5" id="KW-0238">DNA-binding</keyword>
<keyword evidence="1 5" id="KW-0805">Transcription regulation</keyword>
<dbReference type="Pfam" id="PF04769">
    <property type="entry name" value="MATalpha_HMGbox"/>
    <property type="match status" value="1"/>
</dbReference>
<organism evidence="8 9">
    <name type="scientific">Exophiala xenobiotica</name>
    <dbReference type="NCBI Taxonomy" id="348802"/>
    <lineage>
        <taxon>Eukaryota</taxon>
        <taxon>Fungi</taxon>
        <taxon>Dikarya</taxon>
        <taxon>Ascomycota</taxon>
        <taxon>Pezizomycotina</taxon>
        <taxon>Eurotiomycetes</taxon>
        <taxon>Chaetothyriomycetidae</taxon>
        <taxon>Chaetothyriales</taxon>
        <taxon>Herpotrichiellaceae</taxon>
        <taxon>Exophiala</taxon>
    </lineage>
</organism>
<dbReference type="AlphaFoldDB" id="A0A0D2C208"/>
<dbReference type="GO" id="GO:0045895">
    <property type="term" value="P:positive regulation of mating-type specific transcription, DNA-templated"/>
    <property type="evidence" value="ECO:0007669"/>
    <property type="project" value="InterPro"/>
</dbReference>
<feature type="domain" description="Alpha box" evidence="7">
    <location>
        <begin position="72"/>
        <end position="127"/>
    </location>
</feature>
<dbReference type="HOGENOM" id="CLU_064978_0_0_1"/>
<keyword evidence="9" id="KW-1185">Reference proteome</keyword>
<keyword evidence="4 5" id="KW-0539">Nucleus</keyword>
<feature type="region of interest" description="Disordered" evidence="6">
    <location>
        <begin position="251"/>
        <end position="280"/>
    </location>
</feature>
<sequence length="363" mass="40163">MDASKKFREAFTELFRTFSPDQLNALTNSLVTVANEKAMSGGSIPATTSSFRVGKLQSSRTDRRKALLDRIKPKRPLNAFIAYRTYYSPLFKGIPQKLKSGLLRQMWGAENKHALWALLGSAYSDLRDHHEETLSVEKFLSITVPLLPIIPAEKYLSKMGWILSSDCEELHRDAAFNADVLAAEYPTGTNRSVADIVDHCYNHGLMDRDTRRDREEFRQQALRNAGFIPSTPAGNQTPPPSCGTLTLAVTPQSSTTMETEASSMDSSTEAMSDESVGAGVGGLHEGEEEPEIELHDAIMNSNTYLSVAAVTADQQTAFDNIDTLALHFHPAIQPPVLGFDPRVIQDDFDPFDLDFSELINYDA</sequence>
<accession>A0A0D2C208</accession>
<evidence type="ECO:0000256" key="1">
    <source>
        <dbReference type="ARBA" id="ARBA00023015"/>
    </source>
</evidence>
<feature type="compositionally biased region" description="Low complexity" evidence="6">
    <location>
        <begin position="253"/>
        <end position="277"/>
    </location>
</feature>
<dbReference type="Proteomes" id="UP000054342">
    <property type="component" value="Unassembled WGS sequence"/>
</dbReference>
<dbReference type="EMBL" id="KN847318">
    <property type="protein sequence ID" value="KIW58826.1"/>
    <property type="molecule type" value="Genomic_DNA"/>
</dbReference>
<gene>
    <name evidence="8" type="ORF">PV05_03322</name>
</gene>
<dbReference type="GO" id="GO:0008301">
    <property type="term" value="F:DNA binding, bending"/>
    <property type="evidence" value="ECO:0007669"/>
    <property type="project" value="InterPro"/>
</dbReference>
<evidence type="ECO:0000256" key="4">
    <source>
        <dbReference type="ARBA" id="ARBA00023242"/>
    </source>
</evidence>
<evidence type="ECO:0000256" key="5">
    <source>
        <dbReference type="RuleBase" id="RU003516"/>
    </source>
</evidence>
<dbReference type="RefSeq" id="XP_013319410.1">
    <property type="nucleotide sequence ID" value="XM_013463956.1"/>
</dbReference>
<comment type="subcellular location">
    <subcellularLocation>
        <location evidence="5">Nucleus</location>
    </subcellularLocation>
</comment>